<accession>A0A9W4TZL3</accession>
<evidence type="ECO:0000256" key="4">
    <source>
        <dbReference type="ARBA" id="ARBA00023128"/>
    </source>
</evidence>
<dbReference type="Proteomes" id="UP001152885">
    <property type="component" value="Unassembled WGS sequence"/>
</dbReference>
<dbReference type="InterPro" id="IPR031455">
    <property type="entry name" value="Gep5"/>
</dbReference>
<organism evidence="7 8">
    <name type="scientific">Candida verbasci</name>
    <dbReference type="NCBI Taxonomy" id="1227364"/>
    <lineage>
        <taxon>Eukaryota</taxon>
        <taxon>Fungi</taxon>
        <taxon>Dikarya</taxon>
        <taxon>Ascomycota</taxon>
        <taxon>Saccharomycotina</taxon>
        <taxon>Pichiomycetes</taxon>
        <taxon>Debaryomycetaceae</taxon>
        <taxon>Candida/Lodderomyces clade</taxon>
        <taxon>Candida</taxon>
    </lineage>
</organism>
<gene>
    <name evidence="7" type="ORF">CANVERA_P4614</name>
</gene>
<evidence type="ECO:0000256" key="1">
    <source>
        <dbReference type="ARBA" id="ARBA00004173"/>
    </source>
</evidence>
<name>A0A9W4TZL3_9ASCO</name>
<reference evidence="7" key="1">
    <citation type="submission" date="2022-12" db="EMBL/GenBank/DDBJ databases">
        <authorList>
            <person name="Brejova B."/>
        </authorList>
    </citation>
    <scope>NUCLEOTIDE SEQUENCE</scope>
</reference>
<evidence type="ECO:0000313" key="7">
    <source>
        <dbReference type="EMBL" id="CAI5760103.1"/>
    </source>
</evidence>
<comment type="subcellular location">
    <subcellularLocation>
        <location evidence="1 6">Mitochondrion</location>
    </subcellularLocation>
</comment>
<keyword evidence="4 6" id="KW-0496">Mitochondrion</keyword>
<dbReference type="OrthoDB" id="4018833at2759"/>
<comment type="function">
    <text evidence="5 6">Essential for respiratory growth and required for maintenance of mtDNA. Required for cell survival in the absence of prohibitins.</text>
</comment>
<comment type="similarity">
    <text evidence="2 6">Belongs to the GEP5 family.</text>
</comment>
<dbReference type="GO" id="GO:0005739">
    <property type="term" value="C:mitochondrion"/>
    <property type="evidence" value="ECO:0007669"/>
    <property type="project" value="UniProtKB-SubCell"/>
</dbReference>
<keyword evidence="8" id="KW-1185">Reference proteome</keyword>
<dbReference type="AlphaFoldDB" id="A0A9W4TZL3"/>
<proteinExistence type="inferred from homology"/>
<dbReference type="Pfam" id="PF17053">
    <property type="entry name" value="GEP5"/>
    <property type="match status" value="1"/>
</dbReference>
<comment type="caution">
    <text evidence="7">The sequence shown here is derived from an EMBL/GenBank/DDBJ whole genome shotgun (WGS) entry which is preliminary data.</text>
</comment>
<evidence type="ECO:0000256" key="6">
    <source>
        <dbReference type="RuleBase" id="RU363007"/>
    </source>
</evidence>
<dbReference type="EMBL" id="CANTUO010000005">
    <property type="protein sequence ID" value="CAI5760103.1"/>
    <property type="molecule type" value="Genomic_DNA"/>
</dbReference>
<sequence length="287" mass="34571">MSYKLLQRQLRRLPIPRNIILDGSRTIKHLYLNEETKHLQSIFNEILNKEQYRDGIPKLLDLIYINKPYWLIELDSLKYTKFKGYWPEVHLIEELTNNKYLLDRYYGNYQKSFSVVKFMGEKPNETLPLITRAEKDHHINEVVNNAKNAFKLIISNKTIFEVSKRPFEVLYFPSKLGKIEYQKGREIRFKNKIKYVKELLNKFPPMEKSQLIKLFQSINQPITPNFYKHLRRRRANYNKIDRDVLNLIMKVGPVSDQDFHEIFQTYSDRQYTYSEGNYIIYSNLKTV</sequence>
<protein>
    <recommendedName>
        <fullName evidence="3 6">Genetic interactor of prohibitin 5, mitochondrial</fullName>
    </recommendedName>
</protein>
<evidence type="ECO:0000313" key="8">
    <source>
        <dbReference type="Proteomes" id="UP001152885"/>
    </source>
</evidence>
<evidence type="ECO:0000256" key="5">
    <source>
        <dbReference type="ARBA" id="ARBA00025061"/>
    </source>
</evidence>
<evidence type="ECO:0000256" key="2">
    <source>
        <dbReference type="ARBA" id="ARBA00008036"/>
    </source>
</evidence>
<evidence type="ECO:0000256" key="3">
    <source>
        <dbReference type="ARBA" id="ARBA00018341"/>
    </source>
</evidence>